<evidence type="ECO:0000313" key="3">
    <source>
        <dbReference type="Proteomes" id="UP001151760"/>
    </source>
</evidence>
<dbReference type="Proteomes" id="UP001151760">
    <property type="component" value="Unassembled WGS sequence"/>
</dbReference>
<feature type="region of interest" description="Disordered" evidence="1">
    <location>
        <begin position="1"/>
        <end position="21"/>
    </location>
</feature>
<comment type="caution">
    <text evidence="2">The sequence shown here is derived from an EMBL/GenBank/DDBJ whole genome shotgun (WGS) entry which is preliminary data.</text>
</comment>
<evidence type="ECO:0000313" key="2">
    <source>
        <dbReference type="EMBL" id="GJS75977.1"/>
    </source>
</evidence>
<reference evidence="2" key="2">
    <citation type="submission" date="2022-01" db="EMBL/GenBank/DDBJ databases">
        <authorList>
            <person name="Yamashiro T."/>
            <person name="Shiraishi A."/>
            <person name="Satake H."/>
            <person name="Nakayama K."/>
        </authorList>
    </citation>
    <scope>NUCLEOTIDE SEQUENCE</scope>
</reference>
<keyword evidence="3" id="KW-1185">Reference proteome</keyword>
<sequence length="113" mass="13082">MIHKGECNSPEYQTDAKREKQSKENCLVHFRIRHTFLEDISKEDLTNTCFSSGFQRAFSSLVGEDVEFRTKAIVERGMYKRAHDSRVNERMMQTREGMANMVKDKCDAGLVVT</sequence>
<accession>A0ABQ4YEX9</accession>
<gene>
    <name evidence="2" type="ORF">Tco_0725858</name>
</gene>
<proteinExistence type="predicted"/>
<protein>
    <submittedName>
        <fullName evidence="2">Uncharacterized protein</fullName>
    </submittedName>
</protein>
<name>A0ABQ4YEX9_9ASTR</name>
<organism evidence="2 3">
    <name type="scientific">Tanacetum coccineum</name>
    <dbReference type="NCBI Taxonomy" id="301880"/>
    <lineage>
        <taxon>Eukaryota</taxon>
        <taxon>Viridiplantae</taxon>
        <taxon>Streptophyta</taxon>
        <taxon>Embryophyta</taxon>
        <taxon>Tracheophyta</taxon>
        <taxon>Spermatophyta</taxon>
        <taxon>Magnoliopsida</taxon>
        <taxon>eudicotyledons</taxon>
        <taxon>Gunneridae</taxon>
        <taxon>Pentapetalae</taxon>
        <taxon>asterids</taxon>
        <taxon>campanulids</taxon>
        <taxon>Asterales</taxon>
        <taxon>Asteraceae</taxon>
        <taxon>Asteroideae</taxon>
        <taxon>Anthemideae</taxon>
        <taxon>Anthemidinae</taxon>
        <taxon>Tanacetum</taxon>
    </lineage>
</organism>
<evidence type="ECO:0000256" key="1">
    <source>
        <dbReference type="SAM" id="MobiDB-lite"/>
    </source>
</evidence>
<dbReference type="EMBL" id="BQNB010010341">
    <property type="protein sequence ID" value="GJS75977.1"/>
    <property type="molecule type" value="Genomic_DNA"/>
</dbReference>
<reference evidence="2" key="1">
    <citation type="journal article" date="2022" name="Int. J. Mol. Sci.">
        <title>Draft Genome of Tanacetum Coccineum: Genomic Comparison of Closely Related Tanacetum-Family Plants.</title>
        <authorList>
            <person name="Yamashiro T."/>
            <person name="Shiraishi A."/>
            <person name="Nakayama K."/>
            <person name="Satake H."/>
        </authorList>
    </citation>
    <scope>NUCLEOTIDE SEQUENCE</scope>
</reference>